<feature type="transmembrane region" description="Helical" evidence="6">
    <location>
        <begin position="21"/>
        <end position="47"/>
    </location>
</feature>
<dbReference type="RefSeq" id="WP_354011031.1">
    <property type="nucleotide sequence ID" value="NZ_JBEWTA010000001.1"/>
</dbReference>
<organism evidence="7 8">
    <name type="scientific">Endozoicomonas lisbonensis</name>
    <dbReference type="NCBI Taxonomy" id="3120522"/>
    <lineage>
        <taxon>Bacteria</taxon>
        <taxon>Pseudomonadati</taxon>
        <taxon>Pseudomonadota</taxon>
        <taxon>Gammaproteobacteria</taxon>
        <taxon>Oceanospirillales</taxon>
        <taxon>Endozoicomonadaceae</taxon>
        <taxon>Endozoicomonas</taxon>
    </lineage>
</organism>
<accession>A0ABV2SG15</accession>
<evidence type="ECO:0000256" key="4">
    <source>
        <dbReference type="ARBA" id="ARBA00022989"/>
    </source>
</evidence>
<gene>
    <name evidence="7" type="ORF">V5J35_001907</name>
</gene>
<dbReference type="Pfam" id="PF01925">
    <property type="entry name" value="TauE"/>
    <property type="match status" value="1"/>
</dbReference>
<keyword evidence="8" id="KW-1185">Reference proteome</keyword>
<keyword evidence="3 6" id="KW-0812">Transmembrane</keyword>
<protein>
    <recommendedName>
        <fullName evidence="6">Probable membrane transporter protein</fullName>
    </recommendedName>
</protein>
<feature type="transmembrane region" description="Helical" evidence="6">
    <location>
        <begin position="59"/>
        <end position="80"/>
    </location>
</feature>
<comment type="similarity">
    <text evidence="2 6">Belongs to the 4-toluene sulfonate uptake permease (TSUP) (TC 2.A.102) family.</text>
</comment>
<dbReference type="InterPro" id="IPR002781">
    <property type="entry name" value="TM_pro_TauE-like"/>
</dbReference>
<feature type="transmembrane region" description="Helical" evidence="6">
    <location>
        <begin position="265"/>
        <end position="286"/>
    </location>
</feature>
<dbReference type="Proteomes" id="UP001549366">
    <property type="component" value="Unassembled WGS sequence"/>
</dbReference>
<dbReference type="PANTHER" id="PTHR43701:SF2">
    <property type="entry name" value="MEMBRANE TRANSPORTER PROTEIN YJNA-RELATED"/>
    <property type="match status" value="1"/>
</dbReference>
<proteinExistence type="inferred from homology"/>
<feature type="transmembrane region" description="Helical" evidence="6">
    <location>
        <begin position="125"/>
        <end position="143"/>
    </location>
</feature>
<comment type="subcellular location">
    <subcellularLocation>
        <location evidence="6">Cell membrane</location>
        <topology evidence="6">Multi-pass membrane protein</topology>
    </subcellularLocation>
    <subcellularLocation>
        <location evidence="1">Membrane</location>
        <topology evidence="1">Multi-pass membrane protein</topology>
    </subcellularLocation>
</comment>
<dbReference type="InterPro" id="IPR051598">
    <property type="entry name" value="TSUP/Inactive_protease-like"/>
</dbReference>
<evidence type="ECO:0000313" key="8">
    <source>
        <dbReference type="Proteomes" id="UP001549366"/>
    </source>
</evidence>
<keyword evidence="4 6" id="KW-1133">Transmembrane helix</keyword>
<evidence type="ECO:0000256" key="3">
    <source>
        <dbReference type="ARBA" id="ARBA00022692"/>
    </source>
</evidence>
<reference evidence="7 8" key="1">
    <citation type="submission" date="2024-06" db="EMBL/GenBank/DDBJ databases">
        <title>Genomic Encyclopedia of Type Strains, Phase V (KMG-V): Genome sequencing to study the core and pangenomes of soil and plant-associated prokaryotes.</title>
        <authorList>
            <person name="Whitman W."/>
        </authorList>
    </citation>
    <scope>NUCLEOTIDE SEQUENCE [LARGE SCALE GENOMIC DNA]</scope>
    <source>
        <strain evidence="7 8">NE40</strain>
    </source>
</reference>
<keyword evidence="6" id="KW-1003">Cell membrane</keyword>
<evidence type="ECO:0000256" key="1">
    <source>
        <dbReference type="ARBA" id="ARBA00004141"/>
    </source>
</evidence>
<dbReference type="PANTHER" id="PTHR43701">
    <property type="entry name" value="MEMBRANE TRANSPORTER PROTEIN MJ0441-RELATED"/>
    <property type="match status" value="1"/>
</dbReference>
<name>A0ABV2SG15_9GAMM</name>
<keyword evidence="5 6" id="KW-0472">Membrane</keyword>
<evidence type="ECO:0000256" key="5">
    <source>
        <dbReference type="ARBA" id="ARBA00023136"/>
    </source>
</evidence>
<sequence>MEQLLTWLPLNEILTISPTELGITLIIGCLIGLVLGMTGVGGGVLIIPVLRSAFQMNPVLAVGTTSICASLMKVNAAALHIKMGNVHWQKSLLMLTGAIPATYLTTSFIIQLTQNPDTTGLIDSTINYMIIAVIVFSLASMVYKDMKGTKKQPEQREQSDIHTKKGIMDYIQPALAGAGSGVVIGATGFGGGVLLLPILTVLLRVNIKQAVGSSIVIALLLSSLSALTYSGGGQADMVTASILIEGSLIGVPVAGKMVKLVSGKALHRLTLILITLSALMMMSSALG</sequence>
<evidence type="ECO:0000313" key="7">
    <source>
        <dbReference type="EMBL" id="MET4756715.1"/>
    </source>
</evidence>
<evidence type="ECO:0000256" key="6">
    <source>
        <dbReference type="RuleBase" id="RU363041"/>
    </source>
</evidence>
<evidence type="ECO:0000256" key="2">
    <source>
        <dbReference type="ARBA" id="ARBA00009142"/>
    </source>
</evidence>
<dbReference type="EMBL" id="JBEWTB010000002">
    <property type="protein sequence ID" value="MET4756715.1"/>
    <property type="molecule type" value="Genomic_DNA"/>
</dbReference>
<feature type="transmembrane region" description="Helical" evidence="6">
    <location>
        <begin position="210"/>
        <end position="229"/>
    </location>
</feature>
<feature type="transmembrane region" description="Helical" evidence="6">
    <location>
        <begin position="92"/>
        <end position="113"/>
    </location>
</feature>
<comment type="caution">
    <text evidence="7">The sequence shown here is derived from an EMBL/GenBank/DDBJ whole genome shotgun (WGS) entry which is preliminary data.</text>
</comment>
<feature type="transmembrane region" description="Helical" evidence="6">
    <location>
        <begin position="174"/>
        <end position="198"/>
    </location>
</feature>